<gene>
    <name evidence="2" type="ORF">SAMN05421640_0907</name>
</gene>
<dbReference type="Proteomes" id="UP000198393">
    <property type="component" value="Unassembled WGS sequence"/>
</dbReference>
<accession>A0A239GLF4</accession>
<feature type="domain" description="EF-hand" evidence="1">
    <location>
        <begin position="101"/>
        <end position="136"/>
    </location>
</feature>
<dbReference type="InterPro" id="IPR011992">
    <property type="entry name" value="EF-hand-dom_pair"/>
</dbReference>
<evidence type="ECO:0000313" key="3">
    <source>
        <dbReference type="Proteomes" id="UP000198393"/>
    </source>
</evidence>
<evidence type="ECO:0000259" key="1">
    <source>
        <dbReference type="PROSITE" id="PS50222"/>
    </source>
</evidence>
<dbReference type="Gene3D" id="1.10.238.10">
    <property type="entry name" value="EF-hand"/>
    <property type="match status" value="1"/>
</dbReference>
<protein>
    <submittedName>
        <fullName evidence="2">EF hand</fullName>
    </submittedName>
</protein>
<dbReference type="PROSITE" id="PS00018">
    <property type="entry name" value="EF_HAND_1"/>
    <property type="match status" value="2"/>
</dbReference>
<organism evidence="2 3">
    <name type="scientific">Ekhidna lutea</name>
    <dbReference type="NCBI Taxonomy" id="447679"/>
    <lineage>
        <taxon>Bacteria</taxon>
        <taxon>Pseudomonadati</taxon>
        <taxon>Bacteroidota</taxon>
        <taxon>Cytophagia</taxon>
        <taxon>Cytophagales</taxon>
        <taxon>Reichenbachiellaceae</taxon>
        <taxon>Ekhidna</taxon>
    </lineage>
</organism>
<dbReference type="EMBL" id="FZPD01000002">
    <property type="protein sequence ID" value="SNS70019.1"/>
    <property type="molecule type" value="Genomic_DNA"/>
</dbReference>
<dbReference type="OrthoDB" id="451568at2"/>
<dbReference type="AlphaFoldDB" id="A0A239GLF4"/>
<keyword evidence="3" id="KW-1185">Reference proteome</keyword>
<proteinExistence type="predicted"/>
<dbReference type="RefSeq" id="WP_089355681.1">
    <property type="nucleotide sequence ID" value="NZ_FZPD01000002.1"/>
</dbReference>
<dbReference type="PROSITE" id="PS50222">
    <property type="entry name" value="EF_HAND_2"/>
    <property type="match status" value="1"/>
</dbReference>
<sequence length="192" mass="22680">MSAEFQRKKLGYFFRILDLNSNSSLQMDDFTEMVEKVRVTMGYDPGDKGHQRITDKAVRLFNSLVDDIKPFSFNQVTEDEWVDFFLKKVILSKDEDILDEYKELIFNFMFDFFDQNRDGYISKKEYEDFYEIFGINKEYCDKAYHLLDKSQSGKLSRYDLMGAVEDFFAASDTTLPGNWIFGNWESEPHAVL</sequence>
<reference evidence="2 3" key="1">
    <citation type="submission" date="2017-06" db="EMBL/GenBank/DDBJ databases">
        <authorList>
            <person name="Kim H.J."/>
            <person name="Triplett B.A."/>
        </authorList>
    </citation>
    <scope>NUCLEOTIDE SEQUENCE [LARGE SCALE GENOMIC DNA]</scope>
    <source>
        <strain evidence="2 3">DSM 19307</strain>
    </source>
</reference>
<name>A0A239GLF4_EKHLU</name>
<dbReference type="GO" id="GO:0005509">
    <property type="term" value="F:calcium ion binding"/>
    <property type="evidence" value="ECO:0007669"/>
    <property type="project" value="InterPro"/>
</dbReference>
<dbReference type="InterPro" id="IPR018247">
    <property type="entry name" value="EF_Hand_1_Ca_BS"/>
</dbReference>
<dbReference type="Pfam" id="PF13202">
    <property type="entry name" value="EF-hand_5"/>
    <property type="match status" value="1"/>
</dbReference>
<dbReference type="InterPro" id="IPR002048">
    <property type="entry name" value="EF_hand_dom"/>
</dbReference>
<evidence type="ECO:0000313" key="2">
    <source>
        <dbReference type="EMBL" id="SNS70019.1"/>
    </source>
</evidence>
<dbReference type="SUPFAM" id="SSF47473">
    <property type="entry name" value="EF-hand"/>
    <property type="match status" value="1"/>
</dbReference>